<dbReference type="Proteomes" id="UP000325440">
    <property type="component" value="Unassembled WGS sequence"/>
</dbReference>
<name>A0A5E4NHN6_9HEMI</name>
<keyword evidence="3" id="KW-1185">Reference proteome</keyword>
<feature type="region of interest" description="Disordered" evidence="1">
    <location>
        <begin position="1"/>
        <end position="24"/>
    </location>
</feature>
<feature type="compositionally biased region" description="Polar residues" evidence="1">
    <location>
        <begin position="1"/>
        <end position="15"/>
    </location>
</feature>
<gene>
    <name evidence="2" type="ORF">CINCED_3A008075</name>
</gene>
<proteinExistence type="predicted"/>
<organism evidence="2 3">
    <name type="scientific">Cinara cedri</name>
    <dbReference type="NCBI Taxonomy" id="506608"/>
    <lineage>
        <taxon>Eukaryota</taxon>
        <taxon>Metazoa</taxon>
        <taxon>Ecdysozoa</taxon>
        <taxon>Arthropoda</taxon>
        <taxon>Hexapoda</taxon>
        <taxon>Insecta</taxon>
        <taxon>Pterygota</taxon>
        <taxon>Neoptera</taxon>
        <taxon>Paraneoptera</taxon>
        <taxon>Hemiptera</taxon>
        <taxon>Sternorrhyncha</taxon>
        <taxon>Aphidomorpha</taxon>
        <taxon>Aphidoidea</taxon>
        <taxon>Aphididae</taxon>
        <taxon>Lachninae</taxon>
        <taxon>Cinara</taxon>
    </lineage>
</organism>
<reference evidence="2 3" key="1">
    <citation type="submission" date="2019-08" db="EMBL/GenBank/DDBJ databases">
        <authorList>
            <person name="Alioto T."/>
            <person name="Alioto T."/>
            <person name="Gomez Garrido J."/>
        </authorList>
    </citation>
    <scope>NUCLEOTIDE SEQUENCE [LARGE SCALE GENOMIC DNA]</scope>
</reference>
<accession>A0A5E4NHN6</accession>
<dbReference type="AlphaFoldDB" id="A0A5E4NHN6"/>
<dbReference type="EMBL" id="CABPRJ010002368">
    <property type="protein sequence ID" value="VVC43203.1"/>
    <property type="molecule type" value="Genomic_DNA"/>
</dbReference>
<dbReference type="OrthoDB" id="6629379at2759"/>
<evidence type="ECO:0000313" key="2">
    <source>
        <dbReference type="EMBL" id="VVC43203.1"/>
    </source>
</evidence>
<sequence length="104" mass="12236">MTKSPLQSVGCSNKSVSRRRPVLNKSASQTLLETRIASFNSTSIEVKRINYKWRDYSFKKKQEQKLKVEEEKLKPEEMRTKLLKIQIERETGVQWIFTGNDETK</sequence>
<protein>
    <submittedName>
        <fullName evidence="2">Uncharacterized protein</fullName>
    </submittedName>
</protein>
<evidence type="ECO:0000256" key="1">
    <source>
        <dbReference type="SAM" id="MobiDB-lite"/>
    </source>
</evidence>
<evidence type="ECO:0000313" key="3">
    <source>
        <dbReference type="Proteomes" id="UP000325440"/>
    </source>
</evidence>